<accession>A0ABQ4SJB4</accession>
<gene>
    <name evidence="1" type="ORF">GMJLKIPL_3681</name>
</gene>
<evidence type="ECO:0000313" key="1">
    <source>
        <dbReference type="EMBL" id="GJE01746.1"/>
    </source>
</evidence>
<organism evidence="1 2">
    <name type="scientific">Methylobacterium isbiliense</name>
    <dbReference type="NCBI Taxonomy" id="315478"/>
    <lineage>
        <taxon>Bacteria</taxon>
        <taxon>Pseudomonadati</taxon>
        <taxon>Pseudomonadota</taxon>
        <taxon>Alphaproteobacteria</taxon>
        <taxon>Hyphomicrobiales</taxon>
        <taxon>Methylobacteriaceae</taxon>
        <taxon>Methylobacterium</taxon>
    </lineage>
</organism>
<dbReference type="EMBL" id="BPQQ01000042">
    <property type="protein sequence ID" value="GJE01746.1"/>
    <property type="molecule type" value="Genomic_DNA"/>
</dbReference>
<evidence type="ECO:0000313" key="2">
    <source>
        <dbReference type="Proteomes" id="UP001055153"/>
    </source>
</evidence>
<proteinExistence type="predicted"/>
<sequence>MGSQVAPPADVRFTVVAAGTDALDLVVRFGPRDYPVRLSAAEASELGLALLATASVCADVAHPVEPGTVVENCFFPVLGWTAGEVAPQRPALALRIAESTEIAFQFGPETARACGRDLARTGRDPWRLRLRRVLAALRPSGIAPPQR</sequence>
<dbReference type="RefSeq" id="WP_238236849.1">
    <property type="nucleotide sequence ID" value="NZ_BPQQ01000042.1"/>
</dbReference>
<name>A0ABQ4SJB4_9HYPH</name>
<reference evidence="1" key="2">
    <citation type="submission" date="2021-08" db="EMBL/GenBank/DDBJ databases">
        <authorList>
            <person name="Tani A."/>
            <person name="Ola A."/>
            <person name="Ogura Y."/>
            <person name="Katsura K."/>
            <person name="Hayashi T."/>
        </authorList>
    </citation>
    <scope>NUCLEOTIDE SEQUENCE</scope>
    <source>
        <strain evidence="1">DSM 17168</strain>
    </source>
</reference>
<dbReference type="Proteomes" id="UP001055153">
    <property type="component" value="Unassembled WGS sequence"/>
</dbReference>
<comment type="caution">
    <text evidence="1">The sequence shown here is derived from an EMBL/GenBank/DDBJ whole genome shotgun (WGS) entry which is preliminary data.</text>
</comment>
<reference evidence="1" key="1">
    <citation type="journal article" date="2021" name="Front. Microbiol.">
        <title>Comprehensive Comparative Genomics and Phenotyping of Methylobacterium Species.</title>
        <authorList>
            <person name="Alessa O."/>
            <person name="Ogura Y."/>
            <person name="Fujitani Y."/>
            <person name="Takami H."/>
            <person name="Hayashi T."/>
            <person name="Sahin N."/>
            <person name="Tani A."/>
        </authorList>
    </citation>
    <scope>NUCLEOTIDE SEQUENCE</scope>
    <source>
        <strain evidence="1">DSM 17168</strain>
    </source>
</reference>
<keyword evidence="2" id="KW-1185">Reference proteome</keyword>
<protein>
    <submittedName>
        <fullName evidence="1">Uncharacterized protein</fullName>
    </submittedName>
</protein>